<keyword evidence="1" id="KW-1133">Transmembrane helix</keyword>
<comment type="caution">
    <text evidence="2">The sequence shown here is derived from an EMBL/GenBank/DDBJ whole genome shotgun (WGS) entry which is preliminary data.</text>
</comment>
<reference evidence="3" key="1">
    <citation type="submission" date="2021-01" db="EMBL/GenBank/DDBJ databases">
        <title>Genome public.</title>
        <authorList>
            <person name="Liu C."/>
            <person name="Sun Q."/>
        </authorList>
    </citation>
    <scope>NUCLEOTIDE SEQUENCE [LARGE SCALE GENOMIC DNA]</scope>
    <source>
        <strain evidence="3">YIM B02556</strain>
    </source>
</reference>
<feature type="transmembrane region" description="Helical" evidence="1">
    <location>
        <begin position="34"/>
        <end position="56"/>
    </location>
</feature>
<gene>
    <name evidence="2" type="ORF">JHL17_30835</name>
</gene>
<sequence>MNQPHLKLAVDNARRETARPVPEDYGLTADDLRIWYAPGRVGVALALLVATGTTVMQAIEGARYAEPWVLGALSGGIYGAFIGSFAGLGAMVAVIWADPLVARAWPTYGRLRRYRDALATATGGGLAD</sequence>
<accession>A0ABS1FEI6</accession>
<dbReference type="EMBL" id="JAENHM010000073">
    <property type="protein sequence ID" value="MBK1841800.1"/>
    <property type="molecule type" value="Genomic_DNA"/>
</dbReference>
<keyword evidence="3" id="KW-1185">Reference proteome</keyword>
<evidence type="ECO:0000313" key="2">
    <source>
        <dbReference type="EMBL" id="MBK1841800.1"/>
    </source>
</evidence>
<protein>
    <recommendedName>
        <fullName evidence="4">Holin of 3TMs, for gene-transfer release</fullName>
    </recommendedName>
</protein>
<keyword evidence="1" id="KW-0812">Transmembrane</keyword>
<dbReference type="Proteomes" id="UP000652760">
    <property type="component" value="Unassembled WGS sequence"/>
</dbReference>
<evidence type="ECO:0000256" key="1">
    <source>
        <dbReference type="SAM" id="Phobius"/>
    </source>
</evidence>
<name>A0ABS1FEI6_9PROT</name>
<dbReference type="RefSeq" id="WP_200198539.1">
    <property type="nucleotide sequence ID" value="NZ_JAENHM010000073.1"/>
</dbReference>
<organism evidence="2 3">
    <name type="scientific">Azospirillum endophyticum</name>
    <dbReference type="NCBI Taxonomy" id="2800326"/>
    <lineage>
        <taxon>Bacteria</taxon>
        <taxon>Pseudomonadati</taxon>
        <taxon>Pseudomonadota</taxon>
        <taxon>Alphaproteobacteria</taxon>
        <taxon>Rhodospirillales</taxon>
        <taxon>Azospirillaceae</taxon>
        <taxon>Azospirillum</taxon>
    </lineage>
</organism>
<feature type="transmembrane region" description="Helical" evidence="1">
    <location>
        <begin position="68"/>
        <end position="97"/>
    </location>
</feature>
<proteinExistence type="predicted"/>
<evidence type="ECO:0000313" key="3">
    <source>
        <dbReference type="Proteomes" id="UP000652760"/>
    </source>
</evidence>
<keyword evidence="1" id="KW-0472">Membrane</keyword>
<evidence type="ECO:0008006" key="4">
    <source>
        <dbReference type="Google" id="ProtNLM"/>
    </source>
</evidence>